<feature type="chain" id="PRO_5007836515" evidence="1">
    <location>
        <begin position="18"/>
        <end position="160"/>
    </location>
</feature>
<dbReference type="AlphaFoldDB" id="A0A162KEH8"/>
<keyword evidence="1" id="KW-0732">Signal</keyword>
<reference evidence="2 3" key="1">
    <citation type="journal article" date="2016" name="Genome Biol. Evol.">
        <title>Divergent and convergent evolution of fungal pathogenicity.</title>
        <authorList>
            <person name="Shang Y."/>
            <person name="Xiao G."/>
            <person name="Zheng P."/>
            <person name="Cen K."/>
            <person name="Zhan S."/>
            <person name="Wang C."/>
        </authorList>
    </citation>
    <scope>NUCLEOTIDE SEQUENCE [LARGE SCALE GENOMIC DNA]</scope>
    <source>
        <strain evidence="2 3">RCEF 1005</strain>
    </source>
</reference>
<comment type="caution">
    <text evidence="2">The sequence shown here is derived from an EMBL/GenBank/DDBJ whole genome shotgun (WGS) entry which is preliminary data.</text>
</comment>
<feature type="signal peptide" evidence="1">
    <location>
        <begin position="1"/>
        <end position="17"/>
    </location>
</feature>
<evidence type="ECO:0000256" key="1">
    <source>
        <dbReference type="SAM" id="SignalP"/>
    </source>
</evidence>
<protein>
    <submittedName>
        <fullName evidence="2">Uncharacterized protein</fullName>
    </submittedName>
</protein>
<evidence type="ECO:0000313" key="2">
    <source>
        <dbReference type="EMBL" id="OAA81392.1"/>
    </source>
</evidence>
<gene>
    <name evidence="2" type="ORF">LEL_00937</name>
</gene>
<organism evidence="2 3">
    <name type="scientific">Akanthomyces lecanii RCEF 1005</name>
    <dbReference type="NCBI Taxonomy" id="1081108"/>
    <lineage>
        <taxon>Eukaryota</taxon>
        <taxon>Fungi</taxon>
        <taxon>Dikarya</taxon>
        <taxon>Ascomycota</taxon>
        <taxon>Pezizomycotina</taxon>
        <taxon>Sordariomycetes</taxon>
        <taxon>Hypocreomycetidae</taxon>
        <taxon>Hypocreales</taxon>
        <taxon>Cordycipitaceae</taxon>
        <taxon>Akanthomyces</taxon>
        <taxon>Cordyceps confragosa</taxon>
    </lineage>
</organism>
<name>A0A162KEH8_CORDF</name>
<dbReference type="Proteomes" id="UP000076881">
    <property type="component" value="Unassembled WGS sequence"/>
</dbReference>
<dbReference type="EMBL" id="AZHF01000001">
    <property type="protein sequence ID" value="OAA81392.1"/>
    <property type="molecule type" value="Genomic_DNA"/>
</dbReference>
<accession>A0A162KEH8</accession>
<proteinExistence type="predicted"/>
<keyword evidence="3" id="KW-1185">Reference proteome</keyword>
<sequence length="160" mass="16969">MKFSTLIAAAFGAVVTAAPAPAPEPAALEARKSFDFGQLNNLVFKQSDFNYLLNINSLNLNLFQQLGRNNNLNVLLFQDVFNVNSFDLNSLLQFQQLQTLLAIAGTGALNGFDLGGLALGNLNLGLVGGIGGVDLRQFVNSASIPQIETIAKTVSTTIIA</sequence>
<evidence type="ECO:0000313" key="3">
    <source>
        <dbReference type="Proteomes" id="UP000076881"/>
    </source>
</evidence>